<dbReference type="Pfam" id="PF20149">
    <property type="entry name" value="DUF6532"/>
    <property type="match status" value="1"/>
</dbReference>
<keyword evidence="4" id="KW-1185">Reference proteome</keyword>
<feature type="domain" description="DUF6532" evidence="2">
    <location>
        <begin position="325"/>
        <end position="534"/>
    </location>
</feature>
<evidence type="ECO:0000256" key="1">
    <source>
        <dbReference type="SAM" id="MobiDB-lite"/>
    </source>
</evidence>
<dbReference type="OrthoDB" id="3064017at2759"/>
<comment type="caution">
    <text evidence="3">The sequence shown here is derived from an EMBL/GenBank/DDBJ whole genome shotgun (WGS) entry which is preliminary data.</text>
</comment>
<evidence type="ECO:0000259" key="2">
    <source>
        <dbReference type="Pfam" id="PF20149"/>
    </source>
</evidence>
<feature type="region of interest" description="Disordered" evidence="1">
    <location>
        <begin position="110"/>
        <end position="158"/>
    </location>
</feature>
<evidence type="ECO:0000313" key="3">
    <source>
        <dbReference type="EMBL" id="KAF5328931.1"/>
    </source>
</evidence>
<dbReference type="Proteomes" id="UP000559256">
    <property type="component" value="Unassembled WGS sequence"/>
</dbReference>
<dbReference type="InterPro" id="IPR045341">
    <property type="entry name" value="DUF6532"/>
</dbReference>
<feature type="region of interest" description="Disordered" evidence="1">
    <location>
        <begin position="260"/>
        <end position="299"/>
    </location>
</feature>
<sequence>MDFSAADFAQEQVPVQGRGQRAAQPTGRLLTHQQELAKNAETAKRRAATLAHNKQARQHPAMSMNAPLSDSLSNGLQLNTAALAQALLANPDMLNLLQSHMAQPDMETLLSFNGDDQNTHADNSDQLSNSHDDTTLLPASSTISSLSSPIEDCGQDTDTADTVANVSEISSDINSQPVIMTSATPTQRMPLRRVNANGLTPTPKPASNVLALAPTPASTPTSMHGTPGPARVHCGRRLVYQSHSVTPDFSSLFTADEVADKENEVSTPLLKRKAQDKGPPDSDDDPSGDVVITDGGNEPAKKKVKVKDAMKLLTSARQRLLDIAFVFFRHLMLHRTPWVKEKSEQADAMALGAWQLALNFLIDRCNYSDQAAQPTEVELNIIKQQLAQYRGEIKDIARGFIGAPHGPAFRFVTPHTIENQNINRALVVELKSKEHSFIFKNRNPAIGEAKVYFGSPIIDCVVNGVWFNKGLKSEGIREGFFPEQIIPIPALALILTAIEFCIDEWQDGMQKPGKFSMDIYSSRYDSHLACLQRWDTYSITSGNNESETRRKQLYMNGRALTGITAQEHAASGAPAANFTADDFAADSALLQI</sequence>
<proteinExistence type="predicted"/>
<accession>A0A8H5F9Q4</accession>
<reference evidence="3 4" key="1">
    <citation type="journal article" date="2020" name="ISME J.">
        <title>Uncovering the hidden diversity of litter-decomposition mechanisms in mushroom-forming fungi.</title>
        <authorList>
            <person name="Floudas D."/>
            <person name="Bentzer J."/>
            <person name="Ahren D."/>
            <person name="Johansson T."/>
            <person name="Persson P."/>
            <person name="Tunlid A."/>
        </authorList>
    </citation>
    <scope>NUCLEOTIDE SEQUENCE [LARGE SCALE GENOMIC DNA]</scope>
    <source>
        <strain evidence="3 4">CBS 291.85</strain>
    </source>
</reference>
<feature type="region of interest" description="Disordered" evidence="1">
    <location>
        <begin position="1"/>
        <end position="61"/>
    </location>
</feature>
<dbReference type="EMBL" id="JAACJM010000353">
    <property type="protein sequence ID" value="KAF5328931.1"/>
    <property type="molecule type" value="Genomic_DNA"/>
</dbReference>
<gene>
    <name evidence="3" type="ORF">D9758_016818</name>
</gene>
<organism evidence="3 4">
    <name type="scientific">Tetrapyrgos nigripes</name>
    <dbReference type="NCBI Taxonomy" id="182062"/>
    <lineage>
        <taxon>Eukaryota</taxon>
        <taxon>Fungi</taxon>
        <taxon>Dikarya</taxon>
        <taxon>Basidiomycota</taxon>
        <taxon>Agaricomycotina</taxon>
        <taxon>Agaricomycetes</taxon>
        <taxon>Agaricomycetidae</taxon>
        <taxon>Agaricales</taxon>
        <taxon>Marasmiineae</taxon>
        <taxon>Marasmiaceae</taxon>
        <taxon>Tetrapyrgos</taxon>
    </lineage>
</organism>
<protein>
    <recommendedName>
        <fullName evidence="2">DUF6532 domain-containing protein</fullName>
    </recommendedName>
</protein>
<feature type="compositionally biased region" description="Low complexity" evidence="1">
    <location>
        <begin position="135"/>
        <end position="150"/>
    </location>
</feature>
<name>A0A8H5F9Q4_9AGAR</name>
<evidence type="ECO:0000313" key="4">
    <source>
        <dbReference type="Proteomes" id="UP000559256"/>
    </source>
</evidence>
<dbReference type="AlphaFoldDB" id="A0A8H5F9Q4"/>